<dbReference type="AlphaFoldDB" id="A0A8H5I291"/>
<comment type="caution">
    <text evidence="2">The sequence shown here is derived from an EMBL/GenBank/DDBJ whole genome shotgun (WGS) entry which is preliminary data.</text>
</comment>
<gene>
    <name evidence="2" type="ORF">D9757_000347</name>
</gene>
<dbReference type="PANTHER" id="PTHR13211:SF0">
    <property type="entry name" value="TELOMERASE CAJAL BODY PROTEIN 1"/>
    <property type="match status" value="1"/>
</dbReference>
<dbReference type="PANTHER" id="PTHR13211">
    <property type="entry name" value="TELOMERASE CAJAL BODY PROTEIN 1"/>
    <property type="match status" value="1"/>
</dbReference>
<evidence type="ECO:0000313" key="2">
    <source>
        <dbReference type="EMBL" id="KAF5393679.1"/>
    </source>
</evidence>
<accession>A0A8H5I291</accession>
<sequence>MEDWTPPQFDTSRPPTLENTLNLAEDVHYPQNFARIAKWCPDGSAFLSQCENRSFQLQPFDTSSFMSIEPIRTFPQPAPIVDFTWYPTASAQNLATFCFVASVRECPVKLLDASDGRLRASYPIVDHRERFIAPQSLAFNLSAQKLYCGFEDAIEVFDVATPGEGIRLSTTPSKKSKDGLKGIISALAFCPSYDSDVFAAGSLNTNRSNIGLFSESQGQFPMMFCGGGMNSAVMQLQFNPMQPHFLYASYRRDKRIFCWDIRTNVDQPFKIFSPTISGEDIGGEGLLQESSNQKHRFDIDVGGKWLAVGRQDGVVHMYDISEAQDPDATDENQEPTVTSSSLVFPAHDADSSRRLNWGCYFSSIVAQLLSTSGSRVFDSASDSESESEEEDDTSVEYRKKRYPRARDSSLKLWKF</sequence>
<name>A0A8H5I291_9AGAR</name>
<feature type="region of interest" description="Disordered" evidence="1">
    <location>
        <begin position="376"/>
        <end position="398"/>
    </location>
</feature>
<dbReference type="OrthoDB" id="239865at2759"/>
<dbReference type="InterPro" id="IPR015943">
    <property type="entry name" value="WD40/YVTN_repeat-like_dom_sf"/>
</dbReference>
<evidence type="ECO:0000313" key="3">
    <source>
        <dbReference type="Proteomes" id="UP000518752"/>
    </source>
</evidence>
<feature type="region of interest" description="Disordered" evidence="1">
    <location>
        <begin position="324"/>
        <end position="343"/>
    </location>
</feature>
<reference evidence="2 3" key="1">
    <citation type="journal article" date="2020" name="ISME J.">
        <title>Uncovering the hidden diversity of litter-decomposition mechanisms in mushroom-forming fungi.</title>
        <authorList>
            <person name="Floudas D."/>
            <person name="Bentzer J."/>
            <person name="Ahren D."/>
            <person name="Johansson T."/>
            <person name="Persson P."/>
            <person name="Tunlid A."/>
        </authorList>
    </citation>
    <scope>NUCLEOTIDE SEQUENCE [LARGE SCALE GENOMIC DNA]</scope>
    <source>
        <strain evidence="2 3">CBS 406.79</strain>
    </source>
</reference>
<evidence type="ECO:0008006" key="4">
    <source>
        <dbReference type="Google" id="ProtNLM"/>
    </source>
</evidence>
<evidence type="ECO:0000256" key="1">
    <source>
        <dbReference type="SAM" id="MobiDB-lite"/>
    </source>
</evidence>
<protein>
    <recommendedName>
        <fullName evidence="4">Telomerase Cajal body protein 1</fullName>
    </recommendedName>
</protein>
<dbReference type="SUPFAM" id="SSF69322">
    <property type="entry name" value="Tricorn protease domain 2"/>
    <property type="match status" value="1"/>
</dbReference>
<dbReference type="InterPro" id="IPR051150">
    <property type="entry name" value="SWT21/TCAB1_mRNA_Telomere"/>
</dbReference>
<feature type="compositionally biased region" description="Acidic residues" evidence="1">
    <location>
        <begin position="381"/>
        <end position="394"/>
    </location>
</feature>
<organism evidence="2 3">
    <name type="scientific">Collybiopsis confluens</name>
    <dbReference type="NCBI Taxonomy" id="2823264"/>
    <lineage>
        <taxon>Eukaryota</taxon>
        <taxon>Fungi</taxon>
        <taxon>Dikarya</taxon>
        <taxon>Basidiomycota</taxon>
        <taxon>Agaricomycotina</taxon>
        <taxon>Agaricomycetes</taxon>
        <taxon>Agaricomycetidae</taxon>
        <taxon>Agaricales</taxon>
        <taxon>Marasmiineae</taxon>
        <taxon>Omphalotaceae</taxon>
        <taxon>Collybiopsis</taxon>
    </lineage>
</organism>
<feature type="compositionally biased region" description="Acidic residues" evidence="1">
    <location>
        <begin position="324"/>
        <end position="333"/>
    </location>
</feature>
<dbReference type="Gene3D" id="2.130.10.10">
    <property type="entry name" value="YVTN repeat-like/Quinoprotein amine dehydrogenase"/>
    <property type="match status" value="1"/>
</dbReference>
<dbReference type="Proteomes" id="UP000518752">
    <property type="component" value="Unassembled WGS sequence"/>
</dbReference>
<keyword evidence="3" id="KW-1185">Reference proteome</keyword>
<proteinExistence type="predicted"/>
<dbReference type="EMBL" id="JAACJN010000001">
    <property type="protein sequence ID" value="KAF5393679.1"/>
    <property type="molecule type" value="Genomic_DNA"/>
</dbReference>